<dbReference type="InterPro" id="IPR016032">
    <property type="entry name" value="Sig_transdc_resp-reg_C-effctor"/>
</dbReference>
<evidence type="ECO:0000313" key="3">
    <source>
        <dbReference type="Proteomes" id="UP001524435"/>
    </source>
</evidence>
<proteinExistence type="predicted"/>
<dbReference type="InterPro" id="IPR013249">
    <property type="entry name" value="RNA_pol_sigma70_r4_t2"/>
</dbReference>
<organism evidence="2 3">
    <name type="scientific">Massilicoli timonensis</name>
    <dbReference type="NCBI Taxonomy" id="2015901"/>
    <lineage>
        <taxon>Bacteria</taxon>
        <taxon>Bacillati</taxon>
        <taxon>Bacillota</taxon>
        <taxon>Erysipelotrichia</taxon>
        <taxon>Erysipelotrichales</taxon>
        <taxon>Erysipelotrichaceae</taxon>
        <taxon>Massilicoli</taxon>
    </lineage>
</organism>
<evidence type="ECO:0000313" key="2">
    <source>
        <dbReference type="EMBL" id="MCQ5121979.1"/>
    </source>
</evidence>
<dbReference type="EMBL" id="JANGCH010000008">
    <property type="protein sequence ID" value="MCQ5121979.1"/>
    <property type="molecule type" value="Genomic_DNA"/>
</dbReference>
<dbReference type="RefSeq" id="WP_256197853.1">
    <property type="nucleotide sequence ID" value="NZ_DBEZUI010000321.1"/>
</dbReference>
<keyword evidence="3" id="KW-1185">Reference proteome</keyword>
<dbReference type="Proteomes" id="UP001524435">
    <property type="component" value="Unassembled WGS sequence"/>
</dbReference>
<reference evidence="2 3" key="1">
    <citation type="submission" date="2022-06" db="EMBL/GenBank/DDBJ databases">
        <title>Isolation of gut microbiota from human fecal samples.</title>
        <authorList>
            <person name="Pamer E.G."/>
            <person name="Barat B."/>
            <person name="Waligurski E."/>
            <person name="Medina S."/>
            <person name="Paddock L."/>
            <person name="Mostad J."/>
        </authorList>
    </citation>
    <scope>NUCLEOTIDE SEQUENCE [LARGE SCALE GENOMIC DNA]</scope>
    <source>
        <strain evidence="2 3">DFI.6.1</strain>
    </source>
</reference>
<evidence type="ECO:0000259" key="1">
    <source>
        <dbReference type="Pfam" id="PF08281"/>
    </source>
</evidence>
<accession>A0ABT1SL87</accession>
<dbReference type="SUPFAM" id="SSF46894">
    <property type="entry name" value="C-terminal effector domain of the bipartite response regulators"/>
    <property type="match status" value="1"/>
</dbReference>
<dbReference type="SUPFAM" id="SSF88946">
    <property type="entry name" value="Sigma2 domain of RNA polymerase sigma factors"/>
    <property type="match status" value="1"/>
</dbReference>
<dbReference type="InterPro" id="IPR013325">
    <property type="entry name" value="RNA_pol_sigma_r2"/>
</dbReference>
<feature type="domain" description="RNA polymerase sigma factor 70 region 4 type 2" evidence="1">
    <location>
        <begin position="161"/>
        <end position="202"/>
    </location>
</feature>
<name>A0ABT1SL87_9FIRM</name>
<gene>
    <name evidence="2" type="ORF">NE663_06875</name>
</gene>
<protein>
    <recommendedName>
        <fullName evidence="1">RNA polymerase sigma factor 70 region 4 type 2 domain-containing protein</fullName>
    </recommendedName>
</protein>
<comment type="caution">
    <text evidence="2">The sequence shown here is derived from an EMBL/GenBank/DDBJ whole genome shotgun (WGS) entry which is preliminary data.</text>
</comment>
<sequence>MGKKKTGSAMRPNDYELLYYGLQNQESAWNLLHCSYQSLIEIALYRWNAYFTEEERKELKQECFHSLSLALYEYREDQGASFYTYVSKRLENVIVSYVRRRQALKRKAMVHAYSLDVSINEKESCYWIDQIRNDQWEFEGVLKLRWKEAQKQEEAILRTCSELEQKIFRYHRYGYRYDEIAAILHTTKKKVDNTIQKIRKKL</sequence>
<dbReference type="Gene3D" id="1.10.1740.10">
    <property type="match status" value="1"/>
</dbReference>
<dbReference type="Pfam" id="PF08281">
    <property type="entry name" value="Sigma70_r4_2"/>
    <property type="match status" value="1"/>
</dbReference>